<dbReference type="InterPro" id="IPR036390">
    <property type="entry name" value="WH_DNA-bd_sf"/>
</dbReference>
<keyword evidence="1" id="KW-0805">Transcription regulation</keyword>
<dbReference type="PANTHER" id="PTHR30363:SF44">
    <property type="entry name" value="AGA OPERON TRANSCRIPTIONAL REPRESSOR-RELATED"/>
    <property type="match status" value="1"/>
</dbReference>
<evidence type="ECO:0000313" key="5">
    <source>
        <dbReference type="EMBL" id="QUE51885.1"/>
    </source>
</evidence>
<dbReference type="GO" id="GO:0003700">
    <property type="term" value="F:DNA-binding transcription factor activity"/>
    <property type="evidence" value="ECO:0007669"/>
    <property type="project" value="InterPro"/>
</dbReference>
<dbReference type="EMBL" id="CP073100">
    <property type="protein sequence ID" value="QUE51885.1"/>
    <property type="molecule type" value="Genomic_DNA"/>
</dbReference>
<dbReference type="InterPro" id="IPR036388">
    <property type="entry name" value="WH-like_DNA-bd_sf"/>
</dbReference>
<evidence type="ECO:0000256" key="1">
    <source>
        <dbReference type="ARBA" id="ARBA00023015"/>
    </source>
</evidence>
<keyword evidence="3" id="KW-0804">Transcription</keyword>
<dbReference type="SMART" id="SM00420">
    <property type="entry name" value="HTH_DEOR"/>
    <property type="match status" value="1"/>
</dbReference>
<dbReference type="Gene3D" id="1.10.10.10">
    <property type="entry name" value="Winged helix-like DNA-binding domain superfamily/Winged helix DNA-binding domain"/>
    <property type="match status" value="1"/>
</dbReference>
<gene>
    <name evidence="5" type="ORF">KBB96_03115</name>
</gene>
<dbReference type="SUPFAM" id="SSF100950">
    <property type="entry name" value="NagB/RpiA/CoA transferase-like"/>
    <property type="match status" value="1"/>
</dbReference>
<dbReference type="InterPro" id="IPR014036">
    <property type="entry name" value="DeoR-like_C"/>
</dbReference>
<evidence type="ECO:0000313" key="6">
    <source>
        <dbReference type="Proteomes" id="UP000676169"/>
    </source>
</evidence>
<dbReference type="InterPro" id="IPR018356">
    <property type="entry name" value="Tscrpt_reg_HTH_DeoR_CS"/>
</dbReference>
<dbReference type="RefSeq" id="WP_211632135.1">
    <property type="nucleotide sequence ID" value="NZ_CP073100.1"/>
</dbReference>
<evidence type="ECO:0000256" key="2">
    <source>
        <dbReference type="ARBA" id="ARBA00023125"/>
    </source>
</evidence>
<accession>A0A975J0Q3</accession>
<dbReference type="KEGG" id="lamb:KBB96_03115"/>
<proteinExistence type="predicted"/>
<dbReference type="GO" id="GO:0003677">
    <property type="term" value="F:DNA binding"/>
    <property type="evidence" value="ECO:0007669"/>
    <property type="project" value="UniProtKB-KW"/>
</dbReference>
<keyword evidence="6" id="KW-1185">Reference proteome</keyword>
<dbReference type="PRINTS" id="PR00037">
    <property type="entry name" value="HTHLACR"/>
</dbReference>
<dbReference type="SUPFAM" id="SSF46785">
    <property type="entry name" value="Winged helix' DNA-binding domain"/>
    <property type="match status" value="1"/>
</dbReference>
<dbReference type="InterPro" id="IPR001034">
    <property type="entry name" value="DeoR_HTH"/>
</dbReference>
<dbReference type="Pfam" id="PF00455">
    <property type="entry name" value="DeoRC"/>
    <property type="match status" value="1"/>
</dbReference>
<dbReference type="PROSITE" id="PS00894">
    <property type="entry name" value="HTH_DEOR_1"/>
    <property type="match status" value="1"/>
</dbReference>
<protein>
    <submittedName>
        <fullName evidence="5">DeoR/GlpR transcriptional regulator</fullName>
    </submittedName>
</protein>
<dbReference type="AlphaFoldDB" id="A0A975J0Q3"/>
<name>A0A975J0Q3_9BACT</name>
<keyword evidence="2" id="KW-0238">DNA-binding</keyword>
<dbReference type="PANTHER" id="PTHR30363">
    <property type="entry name" value="HTH-TYPE TRANSCRIPTIONAL REGULATOR SRLR-RELATED"/>
    <property type="match status" value="1"/>
</dbReference>
<dbReference type="Proteomes" id="UP000676169">
    <property type="component" value="Chromosome"/>
</dbReference>
<evidence type="ECO:0000256" key="3">
    <source>
        <dbReference type="ARBA" id="ARBA00023163"/>
    </source>
</evidence>
<dbReference type="InterPro" id="IPR050313">
    <property type="entry name" value="Carb_Metab_HTH_regulators"/>
</dbReference>
<reference evidence="5" key="1">
    <citation type="submission" date="2021-04" db="EMBL/GenBank/DDBJ databases">
        <title>Luteolibacter sp. 32A isolated from the skin of an Anderson's salamander (Ambystoma andersonii).</title>
        <authorList>
            <person name="Spergser J."/>
            <person name="Busse H.-J."/>
        </authorList>
    </citation>
    <scope>NUCLEOTIDE SEQUENCE</scope>
    <source>
        <strain evidence="5">32A</strain>
    </source>
</reference>
<sequence length="256" mass="27464">MLPLKRHQQILRHLQQTGSIRSLDLAALLGVSHETVRKDLAFLHEAGELERTHGGAVLPMGSARAGLPLPERAAFHHEAKLAIAAAAVQLVPPRAVIFLDASSTVLRMAEALPYDIPLTVITNAHHVVVALAKRPNINLISTGGTYEDRSCAYTGVVAEDSIRRYLVSLAFLGVDGLDARHGAMDINPGHALLKERLLGNVEKAVVLADHSKLGVTSSHIFARPDQIHQVVTDPQADSARISELRGAGMDVIVASE</sequence>
<dbReference type="Gene3D" id="3.40.50.1360">
    <property type="match status" value="1"/>
</dbReference>
<dbReference type="SMART" id="SM01134">
    <property type="entry name" value="DeoRC"/>
    <property type="match status" value="1"/>
</dbReference>
<dbReference type="PROSITE" id="PS51000">
    <property type="entry name" value="HTH_DEOR_2"/>
    <property type="match status" value="1"/>
</dbReference>
<organism evidence="5 6">
    <name type="scientific">Luteolibacter ambystomatis</name>
    <dbReference type="NCBI Taxonomy" id="2824561"/>
    <lineage>
        <taxon>Bacteria</taxon>
        <taxon>Pseudomonadati</taxon>
        <taxon>Verrucomicrobiota</taxon>
        <taxon>Verrucomicrobiia</taxon>
        <taxon>Verrucomicrobiales</taxon>
        <taxon>Verrucomicrobiaceae</taxon>
        <taxon>Luteolibacter</taxon>
    </lineage>
</organism>
<dbReference type="InterPro" id="IPR037171">
    <property type="entry name" value="NagB/RpiA_transferase-like"/>
</dbReference>
<dbReference type="Pfam" id="PF08220">
    <property type="entry name" value="HTH_DeoR"/>
    <property type="match status" value="1"/>
</dbReference>
<feature type="domain" description="HTH deoR-type" evidence="4">
    <location>
        <begin position="3"/>
        <end position="58"/>
    </location>
</feature>
<evidence type="ECO:0000259" key="4">
    <source>
        <dbReference type="PROSITE" id="PS51000"/>
    </source>
</evidence>